<dbReference type="Proteomes" id="UP000534870">
    <property type="component" value="Unassembled WGS sequence"/>
</dbReference>
<feature type="transmembrane region" description="Helical" evidence="1">
    <location>
        <begin position="284"/>
        <end position="302"/>
    </location>
</feature>
<keyword evidence="3" id="KW-0012">Acyltransferase</keyword>
<dbReference type="AlphaFoldDB" id="A0A7Y7M6X8"/>
<evidence type="ECO:0000313" key="4">
    <source>
        <dbReference type="Proteomes" id="UP000534870"/>
    </source>
</evidence>
<evidence type="ECO:0000256" key="1">
    <source>
        <dbReference type="SAM" id="Phobius"/>
    </source>
</evidence>
<dbReference type="GO" id="GO:0016747">
    <property type="term" value="F:acyltransferase activity, transferring groups other than amino-acyl groups"/>
    <property type="evidence" value="ECO:0007669"/>
    <property type="project" value="InterPro"/>
</dbReference>
<feature type="transmembrane region" description="Helical" evidence="1">
    <location>
        <begin position="191"/>
        <end position="210"/>
    </location>
</feature>
<dbReference type="GO" id="GO:0000271">
    <property type="term" value="P:polysaccharide biosynthetic process"/>
    <property type="evidence" value="ECO:0007669"/>
    <property type="project" value="TreeGrafter"/>
</dbReference>
<keyword evidence="1" id="KW-1133">Transmembrane helix</keyword>
<proteinExistence type="predicted"/>
<dbReference type="Pfam" id="PF01757">
    <property type="entry name" value="Acyl_transf_3"/>
    <property type="match status" value="1"/>
</dbReference>
<feature type="transmembrane region" description="Helical" evidence="1">
    <location>
        <begin position="99"/>
        <end position="117"/>
    </location>
</feature>
<dbReference type="InterPro" id="IPR050879">
    <property type="entry name" value="Acyltransferase_3"/>
</dbReference>
<accession>A0A7Y7M6X8</accession>
<feature type="transmembrane region" description="Helical" evidence="1">
    <location>
        <begin position="57"/>
        <end position="78"/>
    </location>
</feature>
<feature type="transmembrane region" description="Helical" evidence="1">
    <location>
        <begin position="216"/>
        <end position="238"/>
    </location>
</feature>
<feature type="transmembrane region" description="Helical" evidence="1">
    <location>
        <begin position="347"/>
        <end position="369"/>
    </location>
</feature>
<evidence type="ECO:0000259" key="2">
    <source>
        <dbReference type="Pfam" id="PF01757"/>
    </source>
</evidence>
<organism evidence="3 4">
    <name type="scientific">Nguyenibacter vanlangensis</name>
    <dbReference type="NCBI Taxonomy" id="1216886"/>
    <lineage>
        <taxon>Bacteria</taxon>
        <taxon>Pseudomonadati</taxon>
        <taxon>Pseudomonadota</taxon>
        <taxon>Alphaproteobacteria</taxon>
        <taxon>Acetobacterales</taxon>
        <taxon>Acetobacteraceae</taxon>
        <taxon>Nguyenibacter</taxon>
    </lineage>
</organism>
<keyword evidence="1" id="KW-0472">Membrane</keyword>
<dbReference type="GO" id="GO:0016020">
    <property type="term" value="C:membrane"/>
    <property type="evidence" value="ECO:0007669"/>
    <property type="project" value="TreeGrafter"/>
</dbReference>
<evidence type="ECO:0000313" key="3">
    <source>
        <dbReference type="EMBL" id="NVN11231.1"/>
    </source>
</evidence>
<gene>
    <name evidence="3" type="ORF">HUK84_08790</name>
</gene>
<feature type="domain" description="Acyltransferase 3" evidence="2">
    <location>
        <begin position="6"/>
        <end position="362"/>
    </location>
</feature>
<reference evidence="3 4" key="1">
    <citation type="submission" date="2020-06" db="EMBL/GenBank/DDBJ databases">
        <title>Description of novel acetic acid bacteria.</title>
        <authorList>
            <person name="Sombolestani A."/>
        </authorList>
    </citation>
    <scope>NUCLEOTIDE SEQUENCE [LARGE SCALE GENOMIC DNA]</scope>
    <source>
        <strain evidence="3 4">LMG 31431</strain>
    </source>
</reference>
<name>A0A7Y7M6X8_9PROT</name>
<feature type="transmembrane region" description="Helical" evidence="1">
    <location>
        <begin position="250"/>
        <end position="272"/>
    </location>
</feature>
<keyword evidence="3" id="KW-0808">Transferase</keyword>
<sequence>MRRSIELDSLRGVAALIVLLYHSWATFPDAVHAVPPLRTVALFFNPAFLLRDTPLHLMVSGPGCVALFFVLSGFVLSISLSKFQKGSYGRYITRRFCRIYLPFAAAMLISAIAYGFVLPHPVPEAVASYWFSHDQWSEKPTWGLILQHLLMVGTPRANTLDPPMWSLVAEMRVSLIFPLLYLLISRYRVMGMSAVMLAYFAASGVMTAIGEGEPKSFVASLCFTIEYLPLFALGILLYETRDTLKSIYDRVPAAVRWAVLLPCVLLLGVPHVGPETTLTMGTKLFWLISVGAGSAAAMLIALHSRAASRILCLKPLQWLGHISYSLYLFHMLVLMAMVHLFHESLPLTTILACVIPLSLLAAGLSYLLIERPAMTLGYWLTRRPVAKAARDWQQVGTGETVGVSQ</sequence>
<feature type="transmembrane region" description="Helical" evidence="1">
    <location>
        <begin position="164"/>
        <end position="184"/>
    </location>
</feature>
<dbReference type="PANTHER" id="PTHR23028">
    <property type="entry name" value="ACETYLTRANSFERASE"/>
    <property type="match status" value="1"/>
</dbReference>
<protein>
    <submittedName>
        <fullName evidence="3">Acyltransferase</fullName>
    </submittedName>
</protein>
<feature type="transmembrane region" description="Helical" evidence="1">
    <location>
        <begin position="322"/>
        <end position="341"/>
    </location>
</feature>
<dbReference type="PANTHER" id="PTHR23028:SF53">
    <property type="entry name" value="ACYL_TRANSF_3 DOMAIN-CONTAINING PROTEIN"/>
    <property type="match status" value="1"/>
</dbReference>
<dbReference type="RefSeq" id="WP_176639964.1">
    <property type="nucleotide sequence ID" value="NZ_JABXXP010000138.1"/>
</dbReference>
<dbReference type="EMBL" id="JABXXP010000138">
    <property type="protein sequence ID" value="NVN11231.1"/>
    <property type="molecule type" value="Genomic_DNA"/>
</dbReference>
<keyword evidence="1" id="KW-0812">Transmembrane</keyword>
<dbReference type="InterPro" id="IPR002656">
    <property type="entry name" value="Acyl_transf_3_dom"/>
</dbReference>
<comment type="caution">
    <text evidence="3">The sequence shown here is derived from an EMBL/GenBank/DDBJ whole genome shotgun (WGS) entry which is preliminary data.</text>
</comment>